<gene>
    <name evidence="1" type="ORF">JCM18694_27040</name>
</gene>
<protein>
    <submittedName>
        <fullName evidence="1">Uncharacterized protein</fullName>
    </submittedName>
</protein>
<proteinExistence type="predicted"/>
<name>A0ABQ0ZM32_9BACT</name>
<dbReference type="Proteomes" id="UP000396862">
    <property type="component" value="Unassembled WGS sequence"/>
</dbReference>
<reference evidence="1 2" key="1">
    <citation type="submission" date="2019-10" db="EMBL/GenBank/DDBJ databases">
        <title>Prolixibacter strains distinguished by the presence of nitrate reductase genes were adept at nitrate-dependent anaerobic corrosion of metallic iron and carbon steel.</title>
        <authorList>
            <person name="Iino T."/>
            <person name="Shono N."/>
            <person name="Ito K."/>
            <person name="Nakamura R."/>
            <person name="Sueoka K."/>
            <person name="Harayama S."/>
            <person name="Ohkuma M."/>
        </authorList>
    </citation>
    <scope>NUCLEOTIDE SEQUENCE [LARGE SCALE GENOMIC DNA]</scope>
    <source>
        <strain evidence="1 2">MIC1-1</strain>
    </source>
</reference>
<evidence type="ECO:0000313" key="2">
    <source>
        <dbReference type="Proteomes" id="UP000396862"/>
    </source>
</evidence>
<accession>A0ABQ0ZM32</accession>
<evidence type="ECO:0000313" key="1">
    <source>
        <dbReference type="EMBL" id="GET22458.1"/>
    </source>
</evidence>
<organism evidence="1 2">
    <name type="scientific">Prolixibacter denitrificans</name>
    <dbReference type="NCBI Taxonomy" id="1541063"/>
    <lineage>
        <taxon>Bacteria</taxon>
        <taxon>Pseudomonadati</taxon>
        <taxon>Bacteroidota</taxon>
        <taxon>Bacteroidia</taxon>
        <taxon>Marinilabiliales</taxon>
        <taxon>Prolixibacteraceae</taxon>
        <taxon>Prolixibacter</taxon>
    </lineage>
</organism>
<comment type="caution">
    <text evidence="1">The sequence shown here is derived from an EMBL/GenBank/DDBJ whole genome shotgun (WGS) entry which is preliminary data.</text>
</comment>
<dbReference type="EMBL" id="BLAU01000001">
    <property type="protein sequence ID" value="GET22458.1"/>
    <property type="molecule type" value="Genomic_DNA"/>
</dbReference>
<keyword evidence="2" id="KW-1185">Reference proteome</keyword>
<sequence>MYFRRKFIAMRIFYAIAFLLMLLVGGKVSAQIRATTAAGNKVLLFPNGTWKYDEGQTIIDTLPNPNPQPQQAAVAPAPAAKQASWSMKIDSSRVDSTLKVQIIDVSSPRLARFFGEEKGRMRCSAECVNEKGVISIRLEWAAAVGDANRYFGFMRDVKDVTFVLASGQELKFQYNPGFKDHFFDNYNISYYNGSVTLTKNEIGALLSSPVVRIDMDWKKAPEEYDVKDTEYFMNNLPKVL</sequence>